<feature type="region of interest" description="Disordered" evidence="1">
    <location>
        <begin position="148"/>
        <end position="168"/>
    </location>
</feature>
<dbReference type="EMBL" id="JH370155">
    <property type="protein sequence ID" value="ELA40911.1"/>
    <property type="molecule type" value="Genomic_DNA"/>
</dbReference>
<keyword evidence="3" id="KW-1185">Reference proteome</keyword>
<dbReference type="AlphaFoldDB" id="L2GJ70"/>
<gene>
    <name evidence="2" type="ORF">VICG_02051</name>
</gene>
<feature type="compositionally biased region" description="Polar residues" evidence="1">
    <location>
        <begin position="155"/>
        <end position="168"/>
    </location>
</feature>
<evidence type="ECO:0000256" key="1">
    <source>
        <dbReference type="SAM" id="MobiDB-lite"/>
    </source>
</evidence>
<protein>
    <submittedName>
        <fullName evidence="2">Uncharacterized protein</fullName>
    </submittedName>
</protein>
<evidence type="ECO:0000313" key="3">
    <source>
        <dbReference type="Proteomes" id="UP000011082"/>
    </source>
</evidence>
<name>L2GJ70_VITCO</name>
<dbReference type="HOGENOM" id="CLU_1587773_0_0_1"/>
<dbReference type="VEuPathDB" id="MicrosporidiaDB:VICG_02051"/>
<dbReference type="InParanoid" id="L2GJ70"/>
<dbReference type="GeneID" id="19882761"/>
<dbReference type="Proteomes" id="UP000011082">
    <property type="component" value="Unassembled WGS sequence"/>
</dbReference>
<sequence>MTSQKLTREEYLSKDFDYTKLTKQEMRAIMSENGVEDIPPLTALKSTIIEAYKKNIHDRIDSIKSNFSEENIFQGRKGESRPEDNILSPSFSAGDKKDKSFDSENGNLRDIPKPSGGFAKKSLVEESSEINSTAFNKKSKASFIAIPKRREAEESTITNQNNAMNHDE</sequence>
<dbReference type="OrthoDB" id="5376590at2759"/>
<dbReference type="RefSeq" id="XP_007605496.1">
    <property type="nucleotide sequence ID" value="XM_007605434.1"/>
</dbReference>
<proteinExistence type="predicted"/>
<reference evidence="3" key="1">
    <citation type="submission" date="2011-05" db="EMBL/GenBank/DDBJ databases">
        <title>The genome sequence of Vittaforma corneae strain ATCC 50505.</title>
        <authorList>
            <consortium name="The Broad Institute Genome Sequencing Platform"/>
            <person name="Cuomo C."/>
            <person name="Didier E."/>
            <person name="Bowers L."/>
            <person name="Young S.K."/>
            <person name="Zeng Q."/>
            <person name="Gargeya S."/>
            <person name="Fitzgerald M."/>
            <person name="Haas B."/>
            <person name="Abouelleil A."/>
            <person name="Alvarado L."/>
            <person name="Arachchi H.M."/>
            <person name="Berlin A."/>
            <person name="Chapman S.B."/>
            <person name="Gearin G."/>
            <person name="Goldberg J."/>
            <person name="Griggs A."/>
            <person name="Gujja S."/>
            <person name="Hansen M."/>
            <person name="Heiman D."/>
            <person name="Howarth C."/>
            <person name="Larimer J."/>
            <person name="Lui A."/>
            <person name="MacDonald P.J.P."/>
            <person name="McCowen C."/>
            <person name="Montmayeur A."/>
            <person name="Murphy C."/>
            <person name="Neiman D."/>
            <person name="Pearson M."/>
            <person name="Priest M."/>
            <person name="Roberts A."/>
            <person name="Saif S."/>
            <person name="Shea T."/>
            <person name="Sisk P."/>
            <person name="Stolte C."/>
            <person name="Sykes S."/>
            <person name="Wortman J."/>
            <person name="Nusbaum C."/>
            <person name="Birren B."/>
        </authorList>
    </citation>
    <scope>NUCLEOTIDE SEQUENCE [LARGE SCALE GENOMIC DNA]</scope>
    <source>
        <strain evidence="3">ATCC 50505</strain>
    </source>
</reference>
<accession>L2GJ70</accession>
<evidence type="ECO:0000313" key="2">
    <source>
        <dbReference type="EMBL" id="ELA40911.1"/>
    </source>
</evidence>
<organism evidence="2 3">
    <name type="scientific">Vittaforma corneae (strain ATCC 50505)</name>
    <name type="common">Microsporidian parasite</name>
    <name type="synonym">Nosema corneum</name>
    <dbReference type="NCBI Taxonomy" id="993615"/>
    <lineage>
        <taxon>Eukaryota</taxon>
        <taxon>Fungi</taxon>
        <taxon>Fungi incertae sedis</taxon>
        <taxon>Microsporidia</taxon>
        <taxon>Nosematidae</taxon>
        <taxon>Vittaforma</taxon>
    </lineage>
</organism>
<feature type="region of interest" description="Disordered" evidence="1">
    <location>
        <begin position="73"/>
        <end position="120"/>
    </location>
</feature>